<feature type="region of interest" description="Disordered" evidence="6">
    <location>
        <begin position="360"/>
        <end position="386"/>
    </location>
</feature>
<dbReference type="PANTHER" id="PTHR22945:SF16">
    <property type="entry name" value="SERPENTINE RECEPTOR CLASS DELTA-32"/>
    <property type="match status" value="1"/>
</dbReference>
<sequence length="386" mass="43199">MRLFADLWNNCYSEQARGSNGRGSHHDLLMAYMVLMFYEEHSNALMMYFSTNDGIYFGAICVSATGGCIANALLLYLIIYRSPKHLSPYRILLGNTALTQLLLATVIVTIAPRVITEGFSIANIYLGPSQFLGPWCSYMLYITMLHLALNSFMSLMISMIYRCIVLRVSTISAYGAVLMCLAGYVLPFSMLPSCVNMQYSANTTTAAEVTHYMVPHMDKYSVIVTASILQPCILWTMFCCSILLIPIYATMYFCRWKILTFIERASVMQSSSTRINTKRLVKALTIQSLVPTLSIFPPAIAYLLIQFGILGPQLFSYFIAPCLSIGPLIDPMITIYYVSPYRHFVFSTLLSHYAPSIASDTNQGRSQTIKTGYSPTRKSQNVTAPL</sequence>
<dbReference type="GO" id="GO:0016020">
    <property type="term" value="C:membrane"/>
    <property type="evidence" value="ECO:0007669"/>
    <property type="project" value="UniProtKB-SubCell"/>
</dbReference>
<gene>
    <name evidence="9" type="ORF">ANCDUO_23239</name>
</gene>
<evidence type="ECO:0000313" key="9">
    <source>
        <dbReference type="EMBL" id="KIH46706.1"/>
    </source>
</evidence>
<evidence type="ECO:0000256" key="2">
    <source>
        <dbReference type="ARBA" id="ARBA00009166"/>
    </source>
</evidence>
<accession>A0A0C2FPC7</accession>
<feature type="domain" description="G-protein coupled receptors family 1 profile" evidence="8">
    <location>
        <begin position="70"/>
        <end position="334"/>
    </location>
</feature>
<proteinExistence type="inferred from homology"/>
<evidence type="ECO:0000259" key="8">
    <source>
        <dbReference type="PROSITE" id="PS50262"/>
    </source>
</evidence>
<evidence type="ECO:0000313" key="10">
    <source>
        <dbReference type="Proteomes" id="UP000054047"/>
    </source>
</evidence>
<dbReference type="InterPro" id="IPR019421">
    <property type="entry name" value="7TM_GPCR_serpentine_rcpt_Srd"/>
</dbReference>
<name>A0A0C2FPC7_9BILA</name>
<evidence type="ECO:0000256" key="1">
    <source>
        <dbReference type="ARBA" id="ARBA00004141"/>
    </source>
</evidence>
<keyword evidence="3 7" id="KW-0812">Transmembrane</keyword>
<keyword evidence="5 7" id="KW-0472">Membrane</keyword>
<dbReference type="Proteomes" id="UP000054047">
    <property type="component" value="Unassembled WGS sequence"/>
</dbReference>
<dbReference type="AlphaFoldDB" id="A0A0C2FPC7"/>
<dbReference type="Pfam" id="PF10317">
    <property type="entry name" value="7TM_GPCR_Srd"/>
    <property type="match status" value="1"/>
</dbReference>
<feature type="transmembrane region" description="Helical" evidence="7">
    <location>
        <begin position="164"/>
        <end position="186"/>
    </location>
</feature>
<comment type="similarity">
    <text evidence="2">Belongs to the nematode receptor-like protein srd family.</text>
</comment>
<feature type="transmembrane region" description="Helical" evidence="7">
    <location>
        <begin position="91"/>
        <end position="111"/>
    </location>
</feature>
<dbReference type="PROSITE" id="PS50262">
    <property type="entry name" value="G_PROTEIN_RECEP_F1_2"/>
    <property type="match status" value="1"/>
</dbReference>
<keyword evidence="9" id="KW-0675">Receptor</keyword>
<keyword evidence="4 7" id="KW-1133">Transmembrane helix</keyword>
<evidence type="ECO:0000256" key="6">
    <source>
        <dbReference type="SAM" id="MobiDB-lite"/>
    </source>
</evidence>
<dbReference type="EMBL" id="KN768658">
    <property type="protein sequence ID" value="KIH46706.1"/>
    <property type="molecule type" value="Genomic_DNA"/>
</dbReference>
<organism evidence="9 10">
    <name type="scientific">Ancylostoma duodenale</name>
    <dbReference type="NCBI Taxonomy" id="51022"/>
    <lineage>
        <taxon>Eukaryota</taxon>
        <taxon>Metazoa</taxon>
        <taxon>Ecdysozoa</taxon>
        <taxon>Nematoda</taxon>
        <taxon>Chromadorea</taxon>
        <taxon>Rhabditida</taxon>
        <taxon>Rhabditina</taxon>
        <taxon>Rhabditomorpha</taxon>
        <taxon>Strongyloidea</taxon>
        <taxon>Ancylostomatidae</taxon>
        <taxon>Ancylostomatinae</taxon>
        <taxon>Ancylostoma</taxon>
    </lineage>
</organism>
<feature type="transmembrane region" description="Helical" evidence="7">
    <location>
        <begin position="288"/>
        <end position="309"/>
    </location>
</feature>
<reference evidence="9 10" key="1">
    <citation type="submission" date="2013-12" db="EMBL/GenBank/DDBJ databases">
        <title>Draft genome of the parsitic nematode Ancylostoma duodenale.</title>
        <authorList>
            <person name="Mitreva M."/>
        </authorList>
    </citation>
    <scope>NUCLEOTIDE SEQUENCE [LARGE SCALE GENOMIC DNA]</scope>
    <source>
        <strain evidence="9 10">Zhejiang</strain>
    </source>
</reference>
<dbReference type="OrthoDB" id="5866685at2759"/>
<dbReference type="PANTHER" id="PTHR22945">
    <property type="entry name" value="SERPENTINE RECEPTOR, CLASS D DELTA"/>
    <property type="match status" value="1"/>
</dbReference>
<feature type="transmembrane region" description="Helical" evidence="7">
    <location>
        <begin position="55"/>
        <end position="79"/>
    </location>
</feature>
<evidence type="ECO:0000256" key="3">
    <source>
        <dbReference type="ARBA" id="ARBA00022692"/>
    </source>
</evidence>
<dbReference type="InterPro" id="IPR017452">
    <property type="entry name" value="GPCR_Rhodpsn_7TM"/>
</dbReference>
<feature type="transmembrane region" description="Helical" evidence="7">
    <location>
        <begin position="131"/>
        <end position="152"/>
    </location>
</feature>
<dbReference type="SUPFAM" id="SSF81321">
    <property type="entry name" value="Family A G protein-coupled receptor-like"/>
    <property type="match status" value="1"/>
</dbReference>
<evidence type="ECO:0000256" key="4">
    <source>
        <dbReference type="ARBA" id="ARBA00022989"/>
    </source>
</evidence>
<keyword evidence="10" id="KW-1185">Reference proteome</keyword>
<feature type="transmembrane region" description="Helical" evidence="7">
    <location>
        <begin position="233"/>
        <end position="254"/>
    </location>
</feature>
<comment type="subcellular location">
    <subcellularLocation>
        <location evidence="1">Membrane</location>
        <topology evidence="1">Multi-pass membrane protein</topology>
    </subcellularLocation>
</comment>
<feature type="transmembrane region" description="Helical" evidence="7">
    <location>
        <begin position="315"/>
        <end position="338"/>
    </location>
</feature>
<evidence type="ECO:0000256" key="7">
    <source>
        <dbReference type="SAM" id="Phobius"/>
    </source>
</evidence>
<dbReference type="InterPro" id="IPR050920">
    <property type="entry name" value="Nematode_rcpt-like_delta"/>
</dbReference>
<dbReference type="Gene3D" id="1.20.1070.10">
    <property type="entry name" value="Rhodopsin 7-helix transmembrane proteins"/>
    <property type="match status" value="1"/>
</dbReference>
<protein>
    <submittedName>
        <fullName evidence="9">7TM chemoreceptor</fullName>
    </submittedName>
</protein>
<evidence type="ECO:0000256" key="5">
    <source>
        <dbReference type="ARBA" id="ARBA00023136"/>
    </source>
</evidence>